<evidence type="ECO:0000313" key="1">
    <source>
        <dbReference type="EMBL" id="EFV12926.2"/>
    </source>
</evidence>
<reference evidence="1 2" key="1">
    <citation type="journal article" date="2011" name="Stand. Genomic Sci.">
        <title>High quality draft genome sequence of Segniliparus rugosus CDC 945(T)= (ATCC BAA-974(T)).</title>
        <authorList>
            <person name="Earl A.M."/>
            <person name="Desjardins C.A."/>
            <person name="Fitzgerald M.G."/>
            <person name="Arachchi H.M."/>
            <person name="Zeng Q."/>
            <person name="Mehta T."/>
            <person name="Griggs A."/>
            <person name="Birren B.W."/>
            <person name="Toney N.C."/>
            <person name="Carr J."/>
            <person name="Posey J."/>
            <person name="Butler W.R."/>
        </authorList>
    </citation>
    <scope>NUCLEOTIDE SEQUENCE [LARGE SCALE GENOMIC DNA]</scope>
    <source>
        <strain evidence="2">ATCC BAA-974 / DSM 45345 / CCUG 50838 / CIP 108380 / JCM 13579 / CDC 945</strain>
    </source>
</reference>
<dbReference type="HOGENOM" id="CLU_126406_0_0_11"/>
<keyword evidence="2" id="KW-1185">Reference proteome</keyword>
<proteinExistence type="predicted"/>
<dbReference type="Proteomes" id="UP000004816">
    <property type="component" value="Unassembled WGS sequence"/>
</dbReference>
<dbReference type="eggNOG" id="COG0645">
    <property type="taxonomic scope" value="Bacteria"/>
</dbReference>
<protein>
    <recommendedName>
        <fullName evidence="3">Shikimate kinase</fullName>
    </recommendedName>
</protein>
<dbReference type="AlphaFoldDB" id="E5XRR1"/>
<dbReference type="Pfam" id="PF13238">
    <property type="entry name" value="AAA_18"/>
    <property type="match status" value="1"/>
</dbReference>
<comment type="caution">
    <text evidence="1">The sequence shown here is derived from an EMBL/GenBank/DDBJ whole genome shotgun (WGS) entry which is preliminary data.</text>
</comment>
<gene>
    <name evidence="1" type="ORF">HMPREF9336_02183</name>
</gene>
<dbReference type="EMBL" id="ACZI02000002">
    <property type="protein sequence ID" value="EFV12926.2"/>
    <property type="molecule type" value="Genomic_DNA"/>
</dbReference>
<dbReference type="RefSeq" id="WP_021030252.1">
    <property type="nucleotide sequence ID" value="NZ_KI391953.1"/>
</dbReference>
<evidence type="ECO:0000313" key="2">
    <source>
        <dbReference type="Proteomes" id="UP000004816"/>
    </source>
</evidence>
<name>E5XRR1_SEGRC</name>
<sequence length="198" mass="21062">MESLLDVTGSGMEEPPMGEAGGRVIVLTGPPGAGKSTVGGLLADRFALSAHLVADAFWHFIRAGYILPYLPEAHRQNEIVTSILADAACGYARGGYSVVYDGIVGPWFLAELREKSAQAGTELHYVVLRPAEATALGRASARTEAHALTDPEPIRALHRQFRDLGPLEPHAVDSDGLTAEETAALVFEGLGRGSYLLR</sequence>
<dbReference type="Gene3D" id="3.40.50.300">
    <property type="entry name" value="P-loop containing nucleotide triphosphate hydrolases"/>
    <property type="match status" value="1"/>
</dbReference>
<dbReference type="SUPFAM" id="SSF52540">
    <property type="entry name" value="P-loop containing nucleoside triphosphate hydrolases"/>
    <property type="match status" value="1"/>
</dbReference>
<evidence type="ECO:0008006" key="3">
    <source>
        <dbReference type="Google" id="ProtNLM"/>
    </source>
</evidence>
<organism evidence="1 2">
    <name type="scientific">Segniliparus rugosus (strain ATCC BAA-974 / DSM 45345 / CCUG 50838 / CIP 108380 / JCM 13579 / CDC 945)</name>
    <dbReference type="NCBI Taxonomy" id="679197"/>
    <lineage>
        <taxon>Bacteria</taxon>
        <taxon>Bacillati</taxon>
        <taxon>Actinomycetota</taxon>
        <taxon>Actinomycetes</taxon>
        <taxon>Mycobacteriales</taxon>
        <taxon>Segniliparaceae</taxon>
        <taxon>Segniliparus</taxon>
    </lineage>
</organism>
<dbReference type="InterPro" id="IPR027417">
    <property type="entry name" value="P-loop_NTPase"/>
</dbReference>
<dbReference type="STRING" id="679197.HMPREF9336_02183"/>
<accession>E5XRR1</accession>